<evidence type="ECO:0000256" key="1">
    <source>
        <dbReference type="SAM" id="Coils"/>
    </source>
</evidence>
<organism evidence="2 3">
    <name type="scientific">Eupransor demetentiae</name>
    <dbReference type="NCBI Taxonomy" id="3109584"/>
    <lineage>
        <taxon>Bacteria</taxon>
        <taxon>Bacillati</taxon>
        <taxon>Bacillota</taxon>
        <taxon>Bacilli</taxon>
        <taxon>Lactobacillales</taxon>
        <taxon>Lactobacillaceae</taxon>
        <taxon>Eupransor</taxon>
    </lineage>
</organism>
<dbReference type="RefSeq" id="WP_349641174.1">
    <property type="nucleotide sequence ID" value="NZ_CAWVOH010000001.1"/>
</dbReference>
<evidence type="ECO:0000313" key="2">
    <source>
        <dbReference type="EMBL" id="CAK8053614.1"/>
    </source>
</evidence>
<keyword evidence="3" id="KW-1185">Reference proteome</keyword>
<dbReference type="GO" id="GO:0016301">
    <property type="term" value="F:kinase activity"/>
    <property type="evidence" value="ECO:0007669"/>
    <property type="project" value="UniProtKB-KW"/>
</dbReference>
<keyword evidence="2" id="KW-0808">Transferase</keyword>
<proteinExistence type="predicted"/>
<sequence>MTHFHCYFQQSSNKKVMDTLLKQVEDALKEHNQEYQLELLADSAAAYYSAKKLARTLPDQANAQKDVALFIGSAAFLNRGLNGLLSHERQFAIPFAPVLKNTTNLHATDELLEAIGNILGRQEAQMAWIGKIKGDIPQEGAAYFYQDLAFGSDIRPFHTVQPKIKHPHLSRLQQAFLALFHQDREDSFPVTVHWNKQYRSFPKVAGIRAENNPKQNGIEIRLLESLGSYKLFLSILHLHPREDLGYQDFTIQKGCHLHIGDIVPAEIDAYKLGRGAYSFHIEQEEYPLWQ</sequence>
<dbReference type="Proteomes" id="UP001314241">
    <property type="component" value="Unassembled WGS sequence"/>
</dbReference>
<accession>A0ABM9N389</accession>
<evidence type="ECO:0000313" key="3">
    <source>
        <dbReference type="Proteomes" id="UP001314241"/>
    </source>
</evidence>
<feature type="coiled-coil region" evidence="1">
    <location>
        <begin position="14"/>
        <end position="41"/>
    </location>
</feature>
<name>A0ABM9N389_9LACO</name>
<gene>
    <name evidence="2" type="ORF">R54876_GBNLAHCA_00171</name>
</gene>
<comment type="caution">
    <text evidence="2">The sequence shown here is derived from an EMBL/GenBank/DDBJ whole genome shotgun (WGS) entry which is preliminary data.</text>
</comment>
<dbReference type="EMBL" id="CAWVOH010000001">
    <property type="protein sequence ID" value="CAK8053614.1"/>
    <property type="molecule type" value="Genomic_DNA"/>
</dbReference>
<reference evidence="2 3" key="1">
    <citation type="submission" date="2024-01" db="EMBL/GenBank/DDBJ databases">
        <authorList>
            <person name="Botero Cardona J."/>
        </authorList>
    </citation>
    <scope>NUCLEOTIDE SEQUENCE [LARGE SCALE GENOMIC DNA]</scope>
    <source>
        <strain evidence="2 3">LMG 33000</strain>
    </source>
</reference>
<protein>
    <submittedName>
        <fullName evidence="2">Diacylglycerol kinase family (LCB5)</fullName>
    </submittedName>
</protein>
<keyword evidence="1" id="KW-0175">Coiled coil</keyword>
<keyword evidence="2" id="KW-0418">Kinase</keyword>